<protein>
    <recommendedName>
        <fullName evidence="3">Fungal N-terminal domain-containing protein</fullName>
    </recommendedName>
</protein>
<dbReference type="EMBL" id="MU006572">
    <property type="protein sequence ID" value="KAF2747433.1"/>
    <property type="molecule type" value="Genomic_DNA"/>
</dbReference>
<dbReference type="Proteomes" id="UP000799440">
    <property type="component" value="Unassembled WGS sequence"/>
</dbReference>
<organism evidence="1 2">
    <name type="scientific">Sporormia fimetaria CBS 119925</name>
    <dbReference type="NCBI Taxonomy" id="1340428"/>
    <lineage>
        <taxon>Eukaryota</taxon>
        <taxon>Fungi</taxon>
        <taxon>Dikarya</taxon>
        <taxon>Ascomycota</taxon>
        <taxon>Pezizomycotina</taxon>
        <taxon>Dothideomycetes</taxon>
        <taxon>Pleosporomycetidae</taxon>
        <taxon>Pleosporales</taxon>
        <taxon>Sporormiaceae</taxon>
        <taxon>Sporormia</taxon>
    </lineage>
</organism>
<evidence type="ECO:0000313" key="2">
    <source>
        <dbReference type="Proteomes" id="UP000799440"/>
    </source>
</evidence>
<gene>
    <name evidence="1" type="ORF">M011DRAFT_467515</name>
</gene>
<proteinExistence type="predicted"/>
<reference evidence="1" key="1">
    <citation type="journal article" date="2020" name="Stud. Mycol.">
        <title>101 Dothideomycetes genomes: a test case for predicting lifestyles and emergence of pathogens.</title>
        <authorList>
            <person name="Haridas S."/>
            <person name="Albert R."/>
            <person name="Binder M."/>
            <person name="Bloem J."/>
            <person name="Labutti K."/>
            <person name="Salamov A."/>
            <person name="Andreopoulos B."/>
            <person name="Baker S."/>
            <person name="Barry K."/>
            <person name="Bills G."/>
            <person name="Bluhm B."/>
            <person name="Cannon C."/>
            <person name="Castanera R."/>
            <person name="Culley D."/>
            <person name="Daum C."/>
            <person name="Ezra D."/>
            <person name="Gonzalez J."/>
            <person name="Henrissat B."/>
            <person name="Kuo A."/>
            <person name="Liang C."/>
            <person name="Lipzen A."/>
            <person name="Lutzoni F."/>
            <person name="Magnuson J."/>
            <person name="Mondo S."/>
            <person name="Nolan M."/>
            <person name="Ohm R."/>
            <person name="Pangilinan J."/>
            <person name="Park H.-J."/>
            <person name="Ramirez L."/>
            <person name="Alfaro M."/>
            <person name="Sun H."/>
            <person name="Tritt A."/>
            <person name="Yoshinaga Y."/>
            <person name="Zwiers L.-H."/>
            <person name="Turgeon B."/>
            <person name="Goodwin S."/>
            <person name="Spatafora J."/>
            <person name="Crous P."/>
            <person name="Grigoriev I."/>
        </authorList>
    </citation>
    <scope>NUCLEOTIDE SEQUENCE</scope>
    <source>
        <strain evidence="1">CBS 119925</strain>
    </source>
</reference>
<name>A0A6A6VBD8_9PLEO</name>
<accession>A0A6A6VBD8</accession>
<keyword evidence="2" id="KW-1185">Reference proteome</keyword>
<sequence>MGDPLSIAGSIAGLVSLGDVVFRKIYHYVCSVKRAEREILALRDEVAGLTGILHHLRLVAQKLERIASSMGSAVWSTSTPVSQHC</sequence>
<dbReference type="OrthoDB" id="3944243at2759"/>
<feature type="non-terminal residue" evidence="1">
    <location>
        <position position="1"/>
    </location>
</feature>
<dbReference type="AlphaFoldDB" id="A0A6A6VBD8"/>
<evidence type="ECO:0008006" key="3">
    <source>
        <dbReference type="Google" id="ProtNLM"/>
    </source>
</evidence>
<evidence type="ECO:0000313" key="1">
    <source>
        <dbReference type="EMBL" id="KAF2747433.1"/>
    </source>
</evidence>